<protein>
    <submittedName>
        <fullName evidence="2">ClpC protein</fullName>
    </submittedName>
</protein>
<dbReference type="InterPro" id="IPR004176">
    <property type="entry name" value="Clp_R_N"/>
</dbReference>
<dbReference type="AlphaFoldDB" id="K1RWM3"/>
<evidence type="ECO:0000313" key="2">
    <source>
        <dbReference type="EMBL" id="EKC49688.1"/>
    </source>
</evidence>
<feature type="non-terminal residue" evidence="2">
    <location>
        <position position="1"/>
    </location>
</feature>
<dbReference type="Gene3D" id="1.10.1780.10">
    <property type="entry name" value="Clp, N-terminal domain"/>
    <property type="match status" value="1"/>
</dbReference>
<sequence>NWMEKSGKKGNTVPQYSQRAQKVLEEAANLSKQLQHDYVGSEQILWGLLAAGDGMAHRVLTKFGIKGSLVSDMIRGLDERRKAVPGRRIQQPPLEKRMMCSRCWPAMVAI</sequence>
<dbReference type="SUPFAM" id="SSF81923">
    <property type="entry name" value="Double Clp-N motif"/>
    <property type="match status" value="1"/>
</dbReference>
<feature type="domain" description="Clp R" evidence="1">
    <location>
        <begin position="1"/>
        <end position="82"/>
    </location>
</feature>
<dbReference type="EMBL" id="AJWY01012528">
    <property type="protein sequence ID" value="EKC49688.1"/>
    <property type="molecule type" value="Genomic_DNA"/>
</dbReference>
<evidence type="ECO:0000259" key="1">
    <source>
        <dbReference type="PROSITE" id="PS51903"/>
    </source>
</evidence>
<accession>K1RWM3</accession>
<name>K1RWM3_9ZZZZ</name>
<dbReference type="PROSITE" id="PS51903">
    <property type="entry name" value="CLP_R"/>
    <property type="match status" value="1"/>
</dbReference>
<dbReference type="InterPro" id="IPR036628">
    <property type="entry name" value="Clp_N_dom_sf"/>
</dbReference>
<gene>
    <name evidence="2" type="ORF">LEA_18273</name>
</gene>
<comment type="caution">
    <text evidence="2">The sequence shown here is derived from an EMBL/GenBank/DDBJ whole genome shotgun (WGS) entry which is preliminary data.</text>
</comment>
<dbReference type="Pfam" id="PF02861">
    <property type="entry name" value="Clp_N"/>
    <property type="match status" value="1"/>
</dbReference>
<reference evidence="2" key="1">
    <citation type="journal article" date="2013" name="Environ. Microbiol.">
        <title>Microbiota from the distal guts of lean and obese adolescents exhibit partial functional redundancy besides clear differences in community structure.</title>
        <authorList>
            <person name="Ferrer M."/>
            <person name="Ruiz A."/>
            <person name="Lanza F."/>
            <person name="Haange S.B."/>
            <person name="Oberbach A."/>
            <person name="Till H."/>
            <person name="Bargiela R."/>
            <person name="Campoy C."/>
            <person name="Segura M.T."/>
            <person name="Richter M."/>
            <person name="von Bergen M."/>
            <person name="Seifert J."/>
            <person name="Suarez A."/>
        </authorList>
    </citation>
    <scope>NUCLEOTIDE SEQUENCE</scope>
</reference>
<organism evidence="2">
    <name type="scientific">human gut metagenome</name>
    <dbReference type="NCBI Taxonomy" id="408170"/>
    <lineage>
        <taxon>unclassified sequences</taxon>
        <taxon>metagenomes</taxon>
        <taxon>organismal metagenomes</taxon>
    </lineage>
</organism>
<proteinExistence type="predicted"/>